<evidence type="ECO:0000313" key="3">
    <source>
        <dbReference type="EMBL" id="NDV29038.1"/>
    </source>
</evidence>
<feature type="transmembrane region" description="Helical" evidence="1">
    <location>
        <begin position="1045"/>
        <end position="1068"/>
    </location>
</feature>
<proteinExistence type="predicted"/>
<feature type="transmembrane region" description="Helical" evidence="1">
    <location>
        <begin position="577"/>
        <end position="596"/>
    </location>
</feature>
<sequence>MFVATQTTGVAIGAGIGFAVGTVIGLLYLAYGPPKKVEFLKINWTSKGDNRGYFASLGQALYDFVTFLAFLLCVVCFWRLISIALAANRSKPTKWRKELPLQAFLGFIDVLTFPFLLLSFLFFWRIHYMFHLFSKELSSSTEAGYKCTVSVPIRGCIILTILQGLADIPVFLFTTLFCTFVPWRFYYLVQKLEKRKSISGARAAFLKQLAYALLDLACCLGGLFIIGTVYRAPVLFVALYRADRGSKRRFAVLALVGLILFELILILPSLILVFITVYRIPKLFNKSRDLGGAERDGEISEPKFQFRTGEQALKVIRDFPFLLTAIFVTVLLWRAPFMWYDVYQANKNWDRRKAIMLHGALIFLDLLDFPFILLGVIIFVTIWRAPALVKELSEVKFESSTDMKNRNKMRWTILLQFCYWFADIPTFLGFFILMITIYRAKITLLELDALRQKYFGVTNNIIPPDVGDEENPAPKTAENRFSWHTVIWRQMALLLIDLPISLLALLTLWRLPWLIKTLVTECETANERRLAVLETILKTGKDFLVAILVLFICLSWRVVSFVDLIKNYKKGDDEHKLVMLLFLQYLIDLPFFLLFLIQLPILWRSIPLILYLIFLPGAKEGSDPAKNRRIGIATTALICFLDFLFGALTIIVFCFVWRIYDFFKLYMKSDPDVEYEDNPYARSFVWYRITGQLFLLVLCDIISIAQLVIIHASILHAPSLYIRGYRLINRYFNETAVTPNLDQTAVEELKYARDQMDNEGIENLSFSSFRILITSECLGSLRDLPHLLMLPLKLVGLLFYPLHVFIRWSLNKNKGTTMRSILAYPLLWLHAVSEPRMNFWGLHSFAILNLAGLSIIIPNYLAVVPMLFNSFLVFLCTFGDPVWAPLRETFGYIGLGSGDGCCGVVDNVILVSNIIWTPILLFAQFVLAFLPIWVFVILTLPFTSVQDYFEMFFLRPDVYWTAVGQVPGWVWIIFAYWLVTMVGAIHISANHIIKYYALFNPLTAYLWLFQRVFAGRIWGFLQLLLGAPTQWAYKNKDACCCIGEIAITPIILIWTCWPAIIPCIIQIYWNPEGWYFWILAGVMMAFFWWHGVIKQMSVVRRKWKKQVKVVFSTNPKFDIQTIRTVFPPSGGFRIEIRGNQTGSLKIEQALLHLEGDKSTGADAFWGTLTRIFGSKSISMAKMTMIPVKLIPNHIDKFKFSTTNFNNISFAIYIPENMTVMGKSIHIKKSMLEPNFKKIVDEGDPEVEFSVEYTSRAANEGSYKKEGFLVRFRAKFGDMLKSAESNSELKCNVMDPTGNWVEHDTALGNDAGGNDEILITKNSPSNPTISLNDIKGMDEVGYISGEDSDPIIDTKPDVIEIKNSKKLKLSIKNKPKKIEDDYEMMDSPLKSDHMDYEALAQIISMGFAEEQAMEALQIYPTKEDAINYLLTLDK</sequence>
<feature type="transmembrane region" description="Helical" evidence="1">
    <location>
        <begin position="168"/>
        <end position="189"/>
    </location>
</feature>
<feature type="transmembrane region" description="Helical" evidence="1">
    <location>
        <begin position="919"/>
        <end position="938"/>
    </location>
</feature>
<feature type="transmembrane region" description="Helical" evidence="1">
    <location>
        <begin position="788"/>
        <end position="810"/>
    </location>
</feature>
<feature type="transmembrane region" description="Helical" evidence="1">
    <location>
        <begin position="60"/>
        <end position="81"/>
    </location>
</feature>
<organism evidence="3">
    <name type="scientific">Arcella intermedia</name>
    <dbReference type="NCBI Taxonomy" id="1963864"/>
    <lineage>
        <taxon>Eukaryota</taxon>
        <taxon>Amoebozoa</taxon>
        <taxon>Tubulinea</taxon>
        <taxon>Elardia</taxon>
        <taxon>Arcellinida</taxon>
        <taxon>Sphaerothecina</taxon>
        <taxon>Arcellidae</taxon>
        <taxon>Arcella</taxon>
    </lineage>
</organism>
<feature type="domain" description="UBA" evidence="2">
    <location>
        <begin position="1392"/>
        <end position="1431"/>
    </location>
</feature>
<feature type="transmembrane region" description="Helical" evidence="1">
    <location>
        <begin position="209"/>
        <end position="230"/>
    </location>
</feature>
<feature type="transmembrane region" description="Helical" evidence="1">
    <location>
        <begin position="360"/>
        <end position="383"/>
    </location>
</feature>
<dbReference type="EMBL" id="GIBP01000069">
    <property type="protein sequence ID" value="NDV29038.1"/>
    <property type="molecule type" value="Transcribed_RNA"/>
</dbReference>
<feature type="transmembrane region" description="Helical" evidence="1">
    <location>
        <begin position="12"/>
        <end position="31"/>
    </location>
</feature>
<name>A0A6B2KWS3_9EUKA</name>
<dbReference type="InterPro" id="IPR015940">
    <property type="entry name" value="UBA"/>
</dbReference>
<feature type="transmembrane region" description="Helical" evidence="1">
    <location>
        <begin position="101"/>
        <end position="123"/>
    </location>
</feature>
<feature type="transmembrane region" description="Helical" evidence="1">
    <location>
        <begin position="693"/>
        <end position="714"/>
    </location>
</feature>
<feature type="transmembrane region" description="Helical" evidence="1">
    <location>
        <begin position="321"/>
        <end position="340"/>
    </location>
</feature>
<feature type="transmembrane region" description="Helical" evidence="1">
    <location>
        <begin position="413"/>
        <end position="438"/>
    </location>
</feature>
<feature type="transmembrane region" description="Helical" evidence="1">
    <location>
        <begin position="250"/>
        <end position="278"/>
    </location>
</feature>
<evidence type="ECO:0000256" key="1">
    <source>
        <dbReference type="SAM" id="Phobius"/>
    </source>
</evidence>
<dbReference type="Gene3D" id="1.10.8.10">
    <property type="entry name" value="DNA helicase RuvA subunit, C-terminal domain"/>
    <property type="match status" value="1"/>
</dbReference>
<evidence type="ECO:0000259" key="2">
    <source>
        <dbReference type="PROSITE" id="PS50030"/>
    </source>
</evidence>
<dbReference type="PROSITE" id="PS50030">
    <property type="entry name" value="UBA"/>
    <property type="match status" value="1"/>
</dbReference>
<keyword evidence="1" id="KW-0812">Transmembrane</keyword>
<keyword evidence="1" id="KW-1133">Transmembrane helix</keyword>
<feature type="transmembrane region" description="Helical" evidence="1">
    <location>
        <begin position="543"/>
        <end position="565"/>
    </location>
</feature>
<reference evidence="3" key="1">
    <citation type="journal article" date="2020" name="J. Eukaryot. Microbiol.">
        <title>De novo Sequencing, Assembly and Annotation of the Transcriptome for the Free-Living Testate Amoeba Arcella intermedia.</title>
        <authorList>
            <person name="Ribeiro G.M."/>
            <person name="Porfirio-Sousa A.L."/>
            <person name="Maurer-Alcala X.X."/>
            <person name="Katz L.A."/>
            <person name="Lahr D.J.G."/>
        </authorList>
    </citation>
    <scope>NUCLEOTIDE SEQUENCE</scope>
</reference>
<feature type="transmembrane region" description="Helical" evidence="1">
    <location>
        <begin position="630"/>
        <end position="660"/>
    </location>
</feature>
<dbReference type="SUPFAM" id="SSF46934">
    <property type="entry name" value="UBA-like"/>
    <property type="match status" value="1"/>
</dbReference>
<feature type="transmembrane region" description="Helical" evidence="1">
    <location>
        <begin position="958"/>
        <end position="979"/>
    </location>
</feature>
<feature type="transmembrane region" description="Helical" evidence="1">
    <location>
        <begin position="487"/>
        <end position="509"/>
    </location>
</feature>
<feature type="transmembrane region" description="Helical" evidence="1">
    <location>
        <begin position="991"/>
        <end position="1009"/>
    </location>
</feature>
<accession>A0A6B2KWS3</accession>
<feature type="transmembrane region" description="Helical" evidence="1">
    <location>
        <begin position="1074"/>
        <end position="1093"/>
    </location>
</feature>
<protein>
    <recommendedName>
        <fullName evidence="2">UBA domain-containing protein</fullName>
    </recommendedName>
</protein>
<feature type="transmembrane region" description="Helical" evidence="1">
    <location>
        <begin position="601"/>
        <end position="618"/>
    </location>
</feature>
<keyword evidence="1" id="KW-0472">Membrane</keyword>
<dbReference type="InterPro" id="IPR009060">
    <property type="entry name" value="UBA-like_sf"/>
</dbReference>
<feature type="transmembrane region" description="Helical" evidence="1">
    <location>
        <begin position="839"/>
        <end position="857"/>
    </location>
</feature>